<protein>
    <submittedName>
        <fullName evidence="2">Asp-tRNAAsn/Glu-tRNAGln amidotransferase A subunit</fullName>
    </submittedName>
</protein>
<dbReference type="Pfam" id="PF01425">
    <property type="entry name" value="Amidase"/>
    <property type="match status" value="1"/>
</dbReference>
<sequence>MDPSDNVIGLSCRPSENFPDIGGRMQDIVEKTALEIRSLIRSKALSPIEVFDAFRARIEAANPAINAFVTVDFERSRAEAKRAEDAVMKGETLGIVHGLPVGIKDLQLTAGMRTTFGSLVHKDNVPTEDELMVKRLRAAGAVIMGKTNTPEFGSGANTTNRVHGATVNPFDLALSTAGSSGGSAAALAADMVPLASGSDLGGSLRTPASFCGIVGHRPSPGACPMEVAGDPWSPLAVDGPMARNVPDAALLMAAIVGRSSRDPLSQDLSADAFLALPEVDTRRLRIAFSEDLGCAPVSRGVRQHFRMVAERMAGMFGSTEWSHPEIRDLDDTFEALRAVGYGHSYGDYIDQHRALSGANVVSNVELSRRLSLEDVGRAHARQSEIFRSFETFFREIDILICPAASVVPFPVENLYVKEVDGRQMETYIRWVGIAYAITLSSHPATVIPAGLGPTRMPFGLQIVGRGRDDVGTLAAAAAIEARLARDGVLARPLPDVSMLTTPGIATSAGNIPDALAAH</sequence>
<keyword evidence="2" id="KW-0808">Transferase</keyword>
<dbReference type="InterPro" id="IPR036928">
    <property type="entry name" value="AS_sf"/>
</dbReference>
<dbReference type="InterPro" id="IPR000120">
    <property type="entry name" value="Amidase"/>
</dbReference>
<evidence type="ECO:0000313" key="2">
    <source>
        <dbReference type="EMBL" id="SCW95111.1"/>
    </source>
</evidence>
<feature type="domain" description="Amidase" evidence="1">
    <location>
        <begin position="49"/>
        <end position="472"/>
    </location>
</feature>
<dbReference type="Proteomes" id="UP000198889">
    <property type="component" value="Unassembled WGS sequence"/>
</dbReference>
<proteinExistence type="predicted"/>
<dbReference type="GO" id="GO:0016740">
    <property type="term" value="F:transferase activity"/>
    <property type="evidence" value="ECO:0007669"/>
    <property type="project" value="UniProtKB-KW"/>
</dbReference>
<dbReference type="PANTHER" id="PTHR11895">
    <property type="entry name" value="TRANSAMIDASE"/>
    <property type="match status" value="1"/>
</dbReference>
<reference evidence="3" key="1">
    <citation type="submission" date="2016-10" db="EMBL/GenBank/DDBJ databases">
        <authorList>
            <person name="Varghese N."/>
            <person name="Submissions S."/>
        </authorList>
    </citation>
    <scope>NUCLEOTIDE SEQUENCE [LARGE SCALE GENOMIC DNA]</scope>
    <source>
        <strain evidence="3">CGMCC 1.1761</strain>
    </source>
</reference>
<dbReference type="AlphaFoldDB" id="A0A1G4UN77"/>
<accession>A0A1G4UN77</accession>
<gene>
    <name evidence="2" type="ORF">SAMN05660859_4245</name>
</gene>
<evidence type="ECO:0000259" key="1">
    <source>
        <dbReference type="Pfam" id="PF01425"/>
    </source>
</evidence>
<evidence type="ECO:0000313" key="3">
    <source>
        <dbReference type="Proteomes" id="UP000198889"/>
    </source>
</evidence>
<organism evidence="2 3">
    <name type="scientific">Ancylobacter rudongensis</name>
    <dbReference type="NCBI Taxonomy" id="177413"/>
    <lineage>
        <taxon>Bacteria</taxon>
        <taxon>Pseudomonadati</taxon>
        <taxon>Pseudomonadota</taxon>
        <taxon>Alphaproteobacteria</taxon>
        <taxon>Hyphomicrobiales</taxon>
        <taxon>Xanthobacteraceae</taxon>
        <taxon>Ancylobacter</taxon>
    </lineage>
</organism>
<dbReference type="EMBL" id="FMTP01000009">
    <property type="protein sequence ID" value="SCW95111.1"/>
    <property type="molecule type" value="Genomic_DNA"/>
</dbReference>
<dbReference type="PANTHER" id="PTHR11895:SF76">
    <property type="entry name" value="INDOLEACETAMIDE HYDROLASE"/>
    <property type="match status" value="1"/>
</dbReference>
<dbReference type="InterPro" id="IPR023631">
    <property type="entry name" value="Amidase_dom"/>
</dbReference>
<dbReference type="SUPFAM" id="SSF75304">
    <property type="entry name" value="Amidase signature (AS) enzymes"/>
    <property type="match status" value="1"/>
</dbReference>
<dbReference type="Gene3D" id="3.90.1300.10">
    <property type="entry name" value="Amidase signature (AS) domain"/>
    <property type="match status" value="1"/>
</dbReference>
<name>A0A1G4UN77_9HYPH</name>
<keyword evidence="3" id="KW-1185">Reference proteome</keyword>
<dbReference type="STRING" id="177413.SAMN05660859_4245"/>